<dbReference type="InterPro" id="IPR016039">
    <property type="entry name" value="Thiolase-like"/>
</dbReference>
<accession>A0A316D542</accession>
<dbReference type="PANTHER" id="PTHR11712">
    <property type="entry name" value="POLYKETIDE SYNTHASE-RELATED"/>
    <property type="match status" value="1"/>
</dbReference>
<sequence length="778" mass="83793">MGTRKRVVVTGIGIICGLGNNKQEVLAKMKENQTGIAKMERFDTSKFISQMGAEVKAYEAESYFSPDELARYDRCAQYAIIAAQEALEDTHVSLDSAGRDRMGVALGTCNGGINSLEVQWTVEGLDKENTAKYPFFQQGDAVAKHFDLHGPVNTINTACAASGNAVGFASDMVAEGYADMMLAGGSDPMSISVYAGFNVLQALNPEPCSPYNIRYGLSLGEGAAFVVLESLESALQRGAKIYAEVNGYGLSSDAYHETAPEPEGRGIQHAVELALKTAEIDKTQVGYINTHGTGTAANDSAELFGLRKLFGEEQFSKLPISSSKAYFGHNLGAAAAIEYVTTLLAMQQGLLPATLHFEAPRKGSEDANLIVNSMREEKPEFFLCNNSAFGGHNCSIVSRNWKQNQATDTERSRNHSRVVISGMGMVHHHGYETGSILPWLSRTDGPVVPCEFDLKAYDKNLYERRMNSLTQFSIGATHLALQDAGWEEADVSASQVGLIYGTSRGSLQSAQKYLDIIFNKGPEFASGIYFPDMVLNSTAGKMAKKLKLKGYGTSLSTGGNDGLMSALYGYETIKNNIQTYCLVGAGDERSELSATIDRALGLDQSPFQLSEGGASLLLSNLESAQQNGMKVYAELSGFGLTFSASEQEVEKQLHRAVNTALEHAGLRVEDVDFVLFSSAGLPHTAGLEQDAIDSMFGKQNIPNYCFNDVFGYGESTSALYHLYVAADMISSHQNQQTAWQEVAAAGESLSANQRFQHGLVVGSSINGNNIAVVVSAVN</sequence>
<dbReference type="PROSITE" id="PS00606">
    <property type="entry name" value="KS3_1"/>
    <property type="match status" value="1"/>
</dbReference>
<dbReference type="InterPro" id="IPR014030">
    <property type="entry name" value="Ketoacyl_synth_N"/>
</dbReference>
<dbReference type="GO" id="GO:0004315">
    <property type="term" value="F:3-oxoacyl-[acyl-carrier-protein] synthase activity"/>
    <property type="evidence" value="ECO:0007669"/>
    <property type="project" value="InterPro"/>
</dbReference>
<comment type="similarity">
    <text evidence="1 3">Belongs to the thiolase-like superfamily. Beta-ketoacyl-ACP synthases family.</text>
</comment>
<feature type="domain" description="Ketosynthase family 3 (KS3)" evidence="4">
    <location>
        <begin position="4"/>
        <end position="400"/>
    </location>
</feature>
<dbReference type="Proteomes" id="UP000245634">
    <property type="component" value="Unassembled WGS sequence"/>
</dbReference>
<evidence type="ECO:0000259" key="4">
    <source>
        <dbReference type="PROSITE" id="PS52004"/>
    </source>
</evidence>
<proteinExistence type="inferred from homology"/>
<dbReference type="InterPro" id="IPR000794">
    <property type="entry name" value="Beta-ketoacyl_synthase"/>
</dbReference>
<dbReference type="InterPro" id="IPR020841">
    <property type="entry name" value="PKS_Beta-ketoAc_synthase_dom"/>
</dbReference>
<dbReference type="OrthoDB" id="9808669at2"/>
<organism evidence="5 6">
    <name type="scientific">Tumebacillus permanentifrigoris</name>
    <dbReference type="NCBI Taxonomy" id="378543"/>
    <lineage>
        <taxon>Bacteria</taxon>
        <taxon>Bacillati</taxon>
        <taxon>Bacillota</taxon>
        <taxon>Bacilli</taxon>
        <taxon>Bacillales</taxon>
        <taxon>Alicyclobacillaceae</taxon>
        <taxon>Tumebacillus</taxon>
    </lineage>
</organism>
<dbReference type="InterPro" id="IPR014031">
    <property type="entry name" value="Ketoacyl_synth_C"/>
</dbReference>
<keyword evidence="6" id="KW-1185">Reference proteome</keyword>
<dbReference type="Pfam" id="PF02801">
    <property type="entry name" value="Ketoacyl-synt_C"/>
    <property type="match status" value="1"/>
</dbReference>
<evidence type="ECO:0000256" key="2">
    <source>
        <dbReference type="ARBA" id="ARBA00022679"/>
    </source>
</evidence>
<evidence type="ECO:0000313" key="6">
    <source>
        <dbReference type="Proteomes" id="UP000245634"/>
    </source>
</evidence>
<dbReference type="Gene3D" id="3.40.47.10">
    <property type="match status" value="2"/>
</dbReference>
<keyword evidence="2 3" id="KW-0808">Transferase</keyword>
<gene>
    <name evidence="5" type="ORF">C7459_11735</name>
</gene>
<dbReference type="PANTHER" id="PTHR11712:SF336">
    <property type="entry name" value="3-OXOACYL-[ACYL-CARRIER-PROTEIN] SYNTHASE, MITOCHONDRIAL"/>
    <property type="match status" value="1"/>
</dbReference>
<comment type="caution">
    <text evidence="5">The sequence shown here is derived from an EMBL/GenBank/DDBJ whole genome shotgun (WGS) entry which is preliminary data.</text>
</comment>
<dbReference type="Pfam" id="PF00109">
    <property type="entry name" value="ketoacyl-synt"/>
    <property type="match status" value="2"/>
</dbReference>
<dbReference type="AlphaFoldDB" id="A0A316D542"/>
<dbReference type="GO" id="GO:0005829">
    <property type="term" value="C:cytosol"/>
    <property type="evidence" value="ECO:0007669"/>
    <property type="project" value="TreeGrafter"/>
</dbReference>
<dbReference type="GO" id="GO:0006633">
    <property type="term" value="P:fatty acid biosynthetic process"/>
    <property type="evidence" value="ECO:0007669"/>
    <property type="project" value="InterPro"/>
</dbReference>
<dbReference type="CDD" id="cd00834">
    <property type="entry name" value="KAS_I_II"/>
    <property type="match status" value="1"/>
</dbReference>
<dbReference type="SUPFAM" id="SSF53901">
    <property type="entry name" value="Thiolase-like"/>
    <property type="match status" value="4"/>
</dbReference>
<evidence type="ECO:0000256" key="1">
    <source>
        <dbReference type="ARBA" id="ARBA00008467"/>
    </source>
</evidence>
<name>A0A316D542_9BACL</name>
<protein>
    <submittedName>
        <fullName evidence="5">3-oxoacyl-[acyl-carrier-protein] synthase II</fullName>
    </submittedName>
</protein>
<dbReference type="RefSeq" id="WP_109690601.1">
    <property type="nucleotide sequence ID" value="NZ_QGGL01000017.1"/>
</dbReference>
<dbReference type="PROSITE" id="PS52004">
    <property type="entry name" value="KS3_2"/>
    <property type="match status" value="1"/>
</dbReference>
<evidence type="ECO:0000256" key="3">
    <source>
        <dbReference type="RuleBase" id="RU003694"/>
    </source>
</evidence>
<evidence type="ECO:0000313" key="5">
    <source>
        <dbReference type="EMBL" id="PWK07437.1"/>
    </source>
</evidence>
<dbReference type="SMART" id="SM00825">
    <property type="entry name" value="PKS_KS"/>
    <property type="match status" value="1"/>
</dbReference>
<dbReference type="EMBL" id="QGGL01000017">
    <property type="protein sequence ID" value="PWK07437.1"/>
    <property type="molecule type" value="Genomic_DNA"/>
</dbReference>
<dbReference type="InterPro" id="IPR018201">
    <property type="entry name" value="Ketoacyl_synth_AS"/>
</dbReference>
<reference evidence="5 6" key="1">
    <citation type="submission" date="2018-05" db="EMBL/GenBank/DDBJ databases">
        <title>Genomic Encyclopedia of Type Strains, Phase IV (KMG-IV): sequencing the most valuable type-strain genomes for metagenomic binning, comparative biology and taxonomic classification.</title>
        <authorList>
            <person name="Goeker M."/>
        </authorList>
    </citation>
    <scope>NUCLEOTIDE SEQUENCE [LARGE SCALE GENOMIC DNA]</scope>
    <source>
        <strain evidence="5 6">DSM 18773</strain>
    </source>
</reference>